<evidence type="ECO:0000256" key="3">
    <source>
        <dbReference type="ARBA" id="ARBA00022833"/>
    </source>
</evidence>
<dbReference type="InterPro" id="IPR017907">
    <property type="entry name" value="Znf_RING_CS"/>
</dbReference>
<evidence type="ECO:0000259" key="6">
    <source>
        <dbReference type="PROSITE" id="PS50119"/>
    </source>
</evidence>
<evidence type="ECO:0000256" key="4">
    <source>
        <dbReference type="PROSITE-ProRule" id="PRU00024"/>
    </source>
</evidence>
<dbReference type="AlphaFoldDB" id="A0A1S3JMH2"/>
<accession>A0A1S3JMH2</accession>
<dbReference type="RefSeq" id="XP_013411109.1">
    <property type="nucleotide sequence ID" value="XM_013555655.1"/>
</dbReference>
<sequence>MAICHDEKVRTSLALENVSLRGSTKPMMAILQCPICLMQYDFEEHHPRLLSGCGHTVCNACVKLLLAREDPHTASTTCVCLFCKVQSTPVSNDTILNLLRQCMRVNGMDLNVKELSCEECGTKGEVRIYCRTCTSFLCWNCEESHIRVQLLNDDLHDVTLFSLENKDCSHKGIFGNGREVLPQFQPPICAETIDFSL</sequence>
<dbReference type="GO" id="GO:0008270">
    <property type="term" value="F:zinc ion binding"/>
    <property type="evidence" value="ECO:0007669"/>
    <property type="project" value="UniProtKB-KW"/>
</dbReference>
<gene>
    <name evidence="8" type="primary">LOC106174219</name>
</gene>
<keyword evidence="1" id="KW-0479">Metal-binding</keyword>
<keyword evidence="3" id="KW-0862">Zinc</keyword>
<evidence type="ECO:0000256" key="2">
    <source>
        <dbReference type="ARBA" id="ARBA00022771"/>
    </source>
</evidence>
<protein>
    <submittedName>
        <fullName evidence="8">E3 ubiquitin-protein ligase TRIM32</fullName>
    </submittedName>
</protein>
<dbReference type="InterPro" id="IPR013083">
    <property type="entry name" value="Znf_RING/FYVE/PHD"/>
</dbReference>
<dbReference type="InterPro" id="IPR001841">
    <property type="entry name" value="Znf_RING"/>
</dbReference>
<feature type="domain" description="RING-type" evidence="5">
    <location>
        <begin position="33"/>
        <end position="84"/>
    </location>
</feature>
<evidence type="ECO:0000256" key="1">
    <source>
        <dbReference type="ARBA" id="ARBA00022723"/>
    </source>
</evidence>
<dbReference type="Gene3D" id="3.30.40.10">
    <property type="entry name" value="Zinc/RING finger domain, C3HC4 (zinc finger)"/>
    <property type="match status" value="1"/>
</dbReference>
<dbReference type="Proteomes" id="UP000085678">
    <property type="component" value="Unplaced"/>
</dbReference>
<organism evidence="7 8">
    <name type="scientific">Lingula anatina</name>
    <name type="common">Brachiopod</name>
    <name type="synonym">Lingula unguis</name>
    <dbReference type="NCBI Taxonomy" id="7574"/>
    <lineage>
        <taxon>Eukaryota</taxon>
        <taxon>Metazoa</taxon>
        <taxon>Spiralia</taxon>
        <taxon>Lophotrochozoa</taxon>
        <taxon>Brachiopoda</taxon>
        <taxon>Linguliformea</taxon>
        <taxon>Lingulata</taxon>
        <taxon>Lingulida</taxon>
        <taxon>Linguloidea</taxon>
        <taxon>Lingulidae</taxon>
        <taxon>Lingula</taxon>
    </lineage>
</organism>
<dbReference type="PROSITE" id="PS50119">
    <property type="entry name" value="ZF_BBOX"/>
    <property type="match status" value="1"/>
</dbReference>
<dbReference type="PROSITE" id="PS50089">
    <property type="entry name" value="ZF_RING_2"/>
    <property type="match status" value="1"/>
</dbReference>
<dbReference type="GeneID" id="106174219"/>
<reference evidence="8" key="1">
    <citation type="journal article" date="2015" name="Nat. Commun.">
        <title>The Lingula genome provides insights into brachiopod evolution and the origin of phosphate biomineralization.</title>
        <authorList>
            <person name="Luo Y.J."/>
            <person name="Takeuchi T."/>
            <person name="Koyanagi R."/>
            <person name="Yamada L."/>
            <person name="Kanda M."/>
            <person name="Khalturina M."/>
            <person name="Fujie M."/>
            <person name="Yamasaki S.I."/>
            <person name="Endo K."/>
            <person name="Satoh N."/>
        </authorList>
    </citation>
    <scope>NUCLEOTIDE SEQUENCE</scope>
</reference>
<proteinExistence type="predicted"/>
<reference evidence="8" key="2">
    <citation type="submission" date="2025-08" db="UniProtKB">
        <authorList>
            <consortium name="RefSeq"/>
        </authorList>
    </citation>
    <scope>IDENTIFICATION</scope>
</reference>
<dbReference type="InParanoid" id="A0A1S3JMH2"/>
<dbReference type="SUPFAM" id="SSF57850">
    <property type="entry name" value="RING/U-box"/>
    <property type="match status" value="1"/>
</dbReference>
<dbReference type="InterPro" id="IPR027370">
    <property type="entry name" value="Znf-RING_euk"/>
</dbReference>
<name>A0A1S3JMH2_LINAN</name>
<dbReference type="KEGG" id="lak:106174219"/>
<evidence type="ECO:0000313" key="8">
    <source>
        <dbReference type="RefSeq" id="XP_013411109.1"/>
    </source>
</evidence>
<keyword evidence="2 4" id="KW-0863">Zinc-finger</keyword>
<dbReference type="PROSITE" id="PS00518">
    <property type="entry name" value="ZF_RING_1"/>
    <property type="match status" value="1"/>
</dbReference>
<feature type="domain" description="B box-type" evidence="6">
    <location>
        <begin position="112"/>
        <end position="158"/>
    </location>
</feature>
<dbReference type="InterPro" id="IPR000315">
    <property type="entry name" value="Znf_B-box"/>
</dbReference>
<evidence type="ECO:0000259" key="5">
    <source>
        <dbReference type="PROSITE" id="PS50089"/>
    </source>
</evidence>
<evidence type="ECO:0000313" key="7">
    <source>
        <dbReference type="Proteomes" id="UP000085678"/>
    </source>
</evidence>
<dbReference type="Pfam" id="PF13445">
    <property type="entry name" value="zf-RING_UBOX"/>
    <property type="match status" value="1"/>
</dbReference>
<keyword evidence="7" id="KW-1185">Reference proteome</keyword>
<dbReference type="OrthoDB" id="5828209at2759"/>
<dbReference type="SMART" id="SM00184">
    <property type="entry name" value="RING"/>
    <property type="match status" value="1"/>
</dbReference>